<dbReference type="Gene3D" id="3.40.50.300">
    <property type="entry name" value="P-loop containing nucleotide triphosphate hydrolases"/>
    <property type="match status" value="1"/>
</dbReference>
<keyword evidence="2" id="KW-0813">Transport</keyword>
<sequence>MERTPHIAKPFVASAAPAASDGSRIGFENVSVTYGALTVLHSFTLTVNPGEIVALIGPSGSGKTTALRAVAGFVRPSGGRILIGDRDVTHLAPYDRKIGMVVQNYALFPHMRVEENVAFGLRAHGAAEDVIKKRVPECLAMVGMSTYAKRYPRELSGGQQQRVAIARALAPKPQVLLLDEPLSALDAQIRRSMLDELAKLHRDLPNLTVLYVTHDQSEALTLANHIGIMRDGKLKAFGGSQSLFRHPPNRFAAEFLGRANLLPVTDVQPLDEQMAKVRFGDVTLSARNHHGLARGSDCLVCVRPHDFRFSRASEPNSISGTVLSVQWQGDVHNITFDAGGETVRMTSAPMANPPRIGEIIAVHFDAAEVTLVPEDASHG</sequence>
<keyword evidence="4 6" id="KW-0067">ATP-binding</keyword>
<dbReference type="Pfam" id="PF00005">
    <property type="entry name" value="ABC_tran"/>
    <property type="match status" value="1"/>
</dbReference>
<dbReference type="Gene3D" id="2.40.50.140">
    <property type="entry name" value="Nucleic acid-binding proteins"/>
    <property type="match status" value="1"/>
</dbReference>
<dbReference type="PANTHER" id="PTHR42781:SF4">
    <property type="entry name" value="SPERMIDINE_PUTRESCINE IMPORT ATP-BINDING PROTEIN POTA"/>
    <property type="match status" value="1"/>
</dbReference>
<dbReference type="InterPro" id="IPR008995">
    <property type="entry name" value="Mo/tungstate-bd_C_term_dom"/>
</dbReference>
<dbReference type="InterPro" id="IPR003439">
    <property type="entry name" value="ABC_transporter-like_ATP-bd"/>
</dbReference>
<dbReference type="Gene3D" id="2.40.50.100">
    <property type="match status" value="1"/>
</dbReference>
<dbReference type="SUPFAM" id="SSF50331">
    <property type="entry name" value="MOP-like"/>
    <property type="match status" value="1"/>
</dbReference>
<proteinExistence type="inferred from homology"/>
<dbReference type="GO" id="GO:0005524">
    <property type="term" value="F:ATP binding"/>
    <property type="evidence" value="ECO:0007669"/>
    <property type="project" value="UniProtKB-KW"/>
</dbReference>
<evidence type="ECO:0000256" key="4">
    <source>
        <dbReference type="ARBA" id="ARBA00022840"/>
    </source>
</evidence>
<comment type="caution">
    <text evidence="6">The sequence shown here is derived from an EMBL/GenBank/DDBJ whole genome shotgun (WGS) entry which is preliminary data.</text>
</comment>
<keyword evidence="7" id="KW-1185">Reference proteome</keyword>
<dbReference type="PROSITE" id="PS00211">
    <property type="entry name" value="ABC_TRANSPORTER_1"/>
    <property type="match status" value="1"/>
</dbReference>
<dbReference type="SUPFAM" id="SSF52540">
    <property type="entry name" value="P-loop containing nucleoside triphosphate hydrolases"/>
    <property type="match status" value="1"/>
</dbReference>
<evidence type="ECO:0000256" key="3">
    <source>
        <dbReference type="ARBA" id="ARBA00022741"/>
    </source>
</evidence>
<dbReference type="Proteomes" id="UP000306441">
    <property type="component" value="Unassembled WGS sequence"/>
</dbReference>
<evidence type="ECO:0000256" key="1">
    <source>
        <dbReference type="ARBA" id="ARBA00005417"/>
    </source>
</evidence>
<comment type="similarity">
    <text evidence="1">Belongs to the ABC transporter superfamily.</text>
</comment>
<dbReference type="PANTHER" id="PTHR42781">
    <property type="entry name" value="SPERMIDINE/PUTRESCINE IMPORT ATP-BINDING PROTEIN POTA"/>
    <property type="match status" value="1"/>
</dbReference>
<evidence type="ECO:0000256" key="2">
    <source>
        <dbReference type="ARBA" id="ARBA00022448"/>
    </source>
</evidence>
<dbReference type="InterPro" id="IPR003593">
    <property type="entry name" value="AAA+_ATPase"/>
</dbReference>
<dbReference type="PROSITE" id="PS50893">
    <property type="entry name" value="ABC_TRANSPORTER_2"/>
    <property type="match status" value="1"/>
</dbReference>
<dbReference type="Pfam" id="PF08402">
    <property type="entry name" value="TOBE_2"/>
    <property type="match status" value="1"/>
</dbReference>
<dbReference type="InterPro" id="IPR012340">
    <property type="entry name" value="NA-bd_OB-fold"/>
</dbReference>
<dbReference type="InterPro" id="IPR013611">
    <property type="entry name" value="Transp-assoc_OB_typ2"/>
</dbReference>
<organism evidence="6 7">
    <name type="scientific">Ollibium composti</name>
    <dbReference type="NCBI Taxonomy" id="2675109"/>
    <lineage>
        <taxon>Bacteria</taxon>
        <taxon>Pseudomonadati</taxon>
        <taxon>Pseudomonadota</taxon>
        <taxon>Alphaproteobacteria</taxon>
        <taxon>Hyphomicrobiales</taxon>
        <taxon>Phyllobacteriaceae</taxon>
        <taxon>Ollibium</taxon>
    </lineage>
</organism>
<accession>A0ABY2Q8N0</accession>
<evidence type="ECO:0000259" key="5">
    <source>
        <dbReference type="PROSITE" id="PS50893"/>
    </source>
</evidence>
<reference evidence="6 7" key="1">
    <citation type="submission" date="2019-04" db="EMBL/GenBank/DDBJ databases">
        <title>Mesorhizobium composti sp. nov., isolated from compost.</title>
        <authorList>
            <person name="Lin S.-Y."/>
            <person name="Hameed A."/>
            <person name="Hsieh Y.-T."/>
            <person name="Young C.-C."/>
        </authorList>
    </citation>
    <scope>NUCLEOTIDE SEQUENCE [LARGE SCALE GENOMIC DNA]</scope>
    <source>
        <strain evidence="6 7">CC-YTH430</strain>
    </source>
</reference>
<gene>
    <name evidence="6" type="ORF">E6C48_08365</name>
</gene>
<evidence type="ECO:0000313" key="6">
    <source>
        <dbReference type="EMBL" id="THF58013.1"/>
    </source>
</evidence>
<dbReference type="EMBL" id="SSNY01000004">
    <property type="protein sequence ID" value="THF58013.1"/>
    <property type="molecule type" value="Genomic_DNA"/>
</dbReference>
<dbReference type="InterPro" id="IPR017871">
    <property type="entry name" value="ABC_transporter-like_CS"/>
</dbReference>
<protein>
    <submittedName>
        <fullName evidence="6">ABC transporter ATP-binding protein</fullName>
    </submittedName>
</protein>
<dbReference type="SMART" id="SM00382">
    <property type="entry name" value="AAA"/>
    <property type="match status" value="1"/>
</dbReference>
<dbReference type="InterPro" id="IPR050093">
    <property type="entry name" value="ABC_SmlMolc_Importer"/>
</dbReference>
<name>A0ABY2Q8N0_9HYPH</name>
<keyword evidence="3" id="KW-0547">Nucleotide-binding</keyword>
<dbReference type="InterPro" id="IPR027417">
    <property type="entry name" value="P-loop_NTPase"/>
</dbReference>
<feature type="domain" description="ABC transporter" evidence="5">
    <location>
        <begin position="25"/>
        <end position="256"/>
    </location>
</feature>
<evidence type="ECO:0000313" key="7">
    <source>
        <dbReference type="Proteomes" id="UP000306441"/>
    </source>
</evidence>